<evidence type="ECO:0000313" key="9">
    <source>
        <dbReference type="EMBL" id="SVB30811.1"/>
    </source>
</evidence>
<accession>A0A382CZA4</accession>
<evidence type="ECO:0000256" key="4">
    <source>
        <dbReference type="ARBA" id="ARBA00022777"/>
    </source>
</evidence>
<comment type="catalytic activity">
    <reaction evidence="6">
        <text>dCMP + ATP = dCDP + ADP</text>
        <dbReference type="Rhea" id="RHEA:25094"/>
        <dbReference type="ChEBI" id="CHEBI:30616"/>
        <dbReference type="ChEBI" id="CHEBI:57566"/>
        <dbReference type="ChEBI" id="CHEBI:58593"/>
        <dbReference type="ChEBI" id="CHEBI:456216"/>
        <dbReference type="EC" id="2.7.4.25"/>
    </reaction>
</comment>
<comment type="catalytic activity">
    <reaction evidence="7">
        <text>CMP + ATP = CDP + ADP</text>
        <dbReference type="Rhea" id="RHEA:11600"/>
        <dbReference type="ChEBI" id="CHEBI:30616"/>
        <dbReference type="ChEBI" id="CHEBI:58069"/>
        <dbReference type="ChEBI" id="CHEBI:60377"/>
        <dbReference type="ChEBI" id="CHEBI:456216"/>
        <dbReference type="EC" id="2.7.4.25"/>
    </reaction>
</comment>
<evidence type="ECO:0000259" key="8">
    <source>
        <dbReference type="Pfam" id="PF02224"/>
    </source>
</evidence>
<dbReference type="EMBL" id="UINC01036596">
    <property type="protein sequence ID" value="SVB30811.1"/>
    <property type="molecule type" value="Genomic_DNA"/>
</dbReference>
<evidence type="ECO:0000256" key="7">
    <source>
        <dbReference type="ARBA" id="ARBA00048478"/>
    </source>
</evidence>
<proteinExistence type="predicted"/>
<evidence type="ECO:0000256" key="2">
    <source>
        <dbReference type="ARBA" id="ARBA00022679"/>
    </source>
</evidence>
<evidence type="ECO:0000256" key="6">
    <source>
        <dbReference type="ARBA" id="ARBA00047615"/>
    </source>
</evidence>
<sequence>MNSGLLFRYASRLIIKRKPKKIIPFLRKKFRNLNYKHITHLNLHSQEISNHVVFLAKQKKVRQIIRIFQKKIIKQHRQICCEGRDQASTILRKSPRYDVAFYFKCNLNTASLRRWHDLKKKIPLKEVKKSLRTRTLLDKKR</sequence>
<protein>
    <recommendedName>
        <fullName evidence="1">(d)CMP kinase</fullName>
        <ecNumber evidence="1">2.7.4.25</ecNumber>
    </recommendedName>
</protein>
<keyword evidence="4" id="KW-0418">Kinase</keyword>
<gene>
    <name evidence="9" type="ORF">METZ01_LOCUS183665</name>
</gene>
<dbReference type="EC" id="2.7.4.25" evidence="1"/>
<dbReference type="GO" id="GO:0036431">
    <property type="term" value="F:dCMP kinase activity"/>
    <property type="evidence" value="ECO:0007669"/>
    <property type="project" value="InterPro"/>
</dbReference>
<keyword evidence="5" id="KW-0067">ATP-binding</keyword>
<reference evidence="9" key="1">
    <citation type="submission" date="2018-05" db="EMBL/GenBank/DDBJ databases">
        <authorList>
            <person name="Lanie J.A."/>
            <person name="Ng W.-L."/>
            <person name="Kazmierczak K.M."/>
            <person name="Andrzejewski T.M."/>
            <person name="Davidsen T.M."/>
            <person name="Wayne K.J."/>
            <person name="Tettelin H."/>
            <person name="Glass J.I."/>
            <person name="Rusch D."/>
            <person name="Podicherti R."/>
            <person name="Tsui H.-C.T."/>
            <person name="Winkler M.E."/>
        </authorList>
    </citation>
    <scope>NUCLEOTIDE SEQUENCE</scope>
</reference>
<dbReference type="Gene3D" id="3.40.50.300">
    <property type="entry name" value="P-loop containing nucleotide triphosphate hydrolases"/>
    <property type="match status" value="1"/>
</dbReference>
<evidence type="ECO:0000256" key="3">
    <source>
        <dbReference type="ARBA" id="ARBA00022741"/>
    </source>
</evidence>
<dbReference type="GO" id="GO:0005524">
    <property type="term" value="F:ATP binding"/>
    <property type="evidence" value="ECO:0007669"/>
    <property type="project" value="UniProtKB-KW"/>
</dbReference>
<feature type="non-terminal residue" evidence="9">
    <location>
        <position position="141"/>
    </location>
</feature>
<evidence type="ECO:0000256" key="1">
    <source>
        <dbReference type="ARBA" id="ARBA00012906"/>
    </source>
</evidence>
<name>A0A382CZA4_9ZZZZ</name>
<organism evidence="9">
    <name type="scientific">marine metagenome</name>
    <dbReference type="NCBI Taxonomy" id="408172"/>
    <lineage>
        <taxon>unclassified sequences</taxon>
        <taxon>metagenomes</taxon>
        <taxon>ecological metagenomes</taxon>
    </lineage>
</organism>
<dbReference type="GO" id="GO:0006139">
    <property type="term" value="P:nucleobase-containing compound metabolic process"/>
    <property type="evidence" value="ECO:0007669"/>
    <property type="project" value="InterPro"/>
</dbReference>
<dbReference type="AlphaFoldDB" id="A0A382CZA4"/>
<dbReference type="InterPro" id="IPR027417">
    <property type="entry name" value="P-loop_NTPase"/>
</dbReference>
<keyword evidence="2" id="KW-0808">Transferase</keyword>
<feature type="domain" description="Cytidylate kinase" evidence="8">
    <location>
        <begin position="34"/>
        <end position="141"/>
    </location>
</feature>
<dbReference type="InterPro" id="IPR011994">
    <property type="entry name" value="Cytidylate_kinase_dom"/>
</dbReference>
<keyword evidence="3" id="KW-0547">Nucleotide-binding</keyword>
<dbReference type="Pfam" id="PF02224">
    <property type="entry name" value="Cytidylate_kin"/>
    <property type="match status" value="1"/>
</dbReference>
<evidence type="ECO:0000256" key="5">
    <source>
        <dbReference type="ARBA" id="ARBA00022840"/>
    </source>
</evidence>